<protein>
    <recommendedName>
        <fullName evidence="2">Ubiquitin Mut7-C domain-containing protein</fullName>
    </recommendedName>
</protein>
<comment type="caution">
    <text evidence="1">The sequence shown here is derived from an EMBL/GenBank/DDBJ whole genome shotgun (WGS) entry which is preliminary data.</text>
</comment>
<evidence type="ECO:0000313" key="1">
    <source>
        <dbReference type="EMBL" id="GAH97352.1"/>
    </source>
</evidence>
<gene>
    <name evidence="1" type="ORF">S06H3_07213</name>
</gene>
<dbReference type="Gene3D" id="3.10.20.30">
    <property type="match status" value="1"/>
</dbReference>
<dbReference type="AlphaFoldDB" id="X1JTD8"/>
<dbReference type="InterPro" id="IPR003749">
    <property type="entry name" value="ThiS/MoaD-like"/>
</dbReference>
<dbReference type="InterPro" id="IPR012675">
    <property type="entry name" value="Beta-grasp_dom_sf"/>
</dbReference>
<reference evidence="1" key="1">
    <citation type="journal article" date="2014" name="Front. Microbiol.">
        <title>High frequency of phylogenetically diverse reductive dehalogenase-homologous genes in deep subseafloor sedimentary metagenomes.</title>
        <authorList>
            <person name="Kawai M."/>
            <person name="Futagami T."/>
            <person name="Toyoda A."/>
            <person name="Takaki Y."/>
            <person name="Nishi S."/>
            <person name="Hori S."/>
            <person name="Arai W."/>
            <person name="Tsubouchi T."/>
            <person name="Morono Y."/>
            <person name="Uchiyama I."/>
            <person name="Ito T."/>
            <person name="Fujiyama A."/>
            <person name="Inagaki F."/>
            <person name="Takami H."/>
        </authorList>
    </citation>
    <scope>NUCLEOTIDE SEQUENCE</scope>
    <source>
        <strain evidence="1">Expedition CK06-06</strain>
    </source>
</reference>
<organism evidence="1">
    <name type="scientific">marine sediment metagenome</name>
    <dbReference type="NCBI Taxonomy" id="412755"/>
    <lineage>
        <taxon>unclassified sequences</taxon>
        <taxon>metagenomes</taxon>
        <taxon>ecological metagenomes</taxon>
    </lineage>
</organism>
<dbReference type="EMBL" id="BARV01002898">
    <property type="protein sequence ID" value="GAH97352.1"/>
    <property type="molecule type" value="Genomic_DNA"/>
</dbReference>
<accession>X1JTD8</accession>
<evidence type="ECO:0008006" key="2">
    <source>
        <dbReference type="Google" id="ProtNLM"/>
    </source>
</evidence>
<dbReference type="Pfam" id="PF02597">
    <property type="entry name" value="ThiS"/>
    <property type="match status" value="1"/>
</dbReference>
<name>X1JTD8_9ZZZZ</name>
<dbReference type="SUPFAM" id="SSF54285">
    <property type="entry name" value="MoaD/ThiS"/>
    <property type="match status" value="1"/>
</dbReference>
<dbReference type="InterPro" id="IPR016155">
    <property type="entry name" value="Mopterin_synth/thiamin_S_b"/>
</dbReference>
<sequence length="76" mass="8497">MINVKLYANLHQFSKSKKKELEIPWSKDLTIEKILNDEGISLKIAKIIMVNGGRQDTDFILKDGDRVAIFPPVGGG</sequence>
<proteinExistence type="predicted"/>